<organism evidence="5 6">
    <name type="scientific">Neobacillus notoginsengisoli</name>
    <dbReference type="NCBI Taxonomy" id="1578198"/>
    <lineage>
        <taxon>Bacteria</taxon>
        <taxon>Bacillati</taxon>
        <taxon>Bacillota</taxon>
        <taxon>Bacilli</taxon>
        <taxon>Bacillales</taxon>
        <taxon>Bacillaceae</taxon>
        <taxon>Neobacillus</taxon>
    </lineage>
</organism>
<dbReference type="CDD" id="cd06267">
    <property type="entry name" value="PBP1_LacI_sugar_binding-like"/>
    <property type="match status" value="1"/>
</dbReference>
<dbReference type="GO" id="GO:0000976">
    <property type="term" value="F:transcription cis-regulatory region binding"/>
    <property type="evidence" value="ECO:0007669"/>
    <property type="project" value="TreeGrafter"/>
</dbReference>
<dbReference type="Gene3D" id="3.40.190.10">
    <property type="entry name" value="Periplasmic binding protein-like II"/>
    <property type="match status" value="2"/>
</dbReference>
<dbReference type="InterPro" id="IPR000843">
    <property type="entry name" value="HTH_LacI"/>
</dbReference>
<dbReference type="SMART" id="SM00354">
    <property type="entry name" value="HTH_LACI"/>
    <property type="match status" value="1"/>
</dbReference>
<proteinExistence type="predicted"/>
<feature type="domain" description="HTH lacI-type" evidence="4">
    <location>
        <begin position="6"/>
        <end position="59"/>
    </location>
</feature>
<dbReference type="InterPro" id="IPR001761">
    <property type="entry name" value="Peripla_BP/Lac1_sug-bd_dom"/>
</dbReference>
<evidence type="ECO:0000259" key="4">
    <source>
        <dbReference type="PROSITE" id="PS50932"/>
    </source>
</evidence>
<dbReference type="EMBL" id="QWEG01000004">
    <property type="protein sequence ID" value="RHW41644.1"/>
    <property type="molecule type" value="Genomic_DNA"/>
</dbReference>
<evidence type="ECO:0000313" key="6">
    <source>
        <dbReference type="Proteomes" id="UP000284416"/>
    </source>
</evidence>
<dbReference type="PROSITE" id="PS50932">
    <property type="entry name" value="HTH_LACI_2"/>
    <property type="match status" value="1"/>
</dbReference>
<dbReference type="SUPFAM" id="SSF53822">
    <property type="entry name" value="Periplasmic binding protein-like I"/>
    <property type="match status" value="1"/>
</dbReference>
<evidence type="ECO:0000313" key="5">
    <source>
        <dbReference type="EMBL" id="RHW41644.1"/>
    </source>
</evidence>
<dbReference type="Pfam" id="PF00356">
    <property type="entry name" value="LacI"/>
    <property type="match status" value="1"/>
</dbReference>
<dbReference type="CDD" id="cd01392">
    <property type="entry name" value="HTH_LacI"/>
    <property type="match status" value="1"/>
</dbReference>
<reference evidence="5 6" key="1">
    <citation type="journal article" date="2017" name="Int. J. Syst. Evol. Microbiol.">
        <title>Bacillus notoginsengisoli sp. nov., a novel bacterium isolated from the rhizosphere of Panax notoginseng.</title>
        <authorList>
            <person name="Zhang M.Y."/>
            <person name="Cheng J."/>
            <person name="Cai Y."/>
            <person name="Zhang T.Y."/>
            <person name="Wu Y.Y."/>
            <person name="Manikprabhu D."/>
            <person name="Li W.J."/>
            <person name="Zhang Y.X."/>
        </authorList>
    </citation>
    <scope>NUCLEOTIDE SEQUENCE [LARGE SCALE GENOMIC DNA]</scope>
    <source>
        <strain evidence="5 6">JCM 30743</strain>
    </source>
</reference>
<dbReference type="PROSITE" id="PS00356">
    <property type="entry name" value="HTH_LACI_1"/>
    <property type="match status" value="1"/>
</dbReference>
<dbReference type="InterPro" id="IPR006059">
    <property type="entry name" value="SBP"/>
</dbReference>
<comment type="caution">
    <text evidence="5">The sequence shown here is derived from an EMBL/GenBank/DDBJ whole genome shotgun (WGS) entry which is preliminary data.</text>
</comment>
<dbReference type="InterPro" id="IPR010982">
    <property type="entry name" value="Lambda_DNA-bd_dom_sf"/>
</dbReference>
<dbReference type="GO" id="GO:0003700">
    <property type="term" value="F:DNA-binding transcription factor activity"/>
    <property type="evidence" value="ECO:0007669"/>
    <property type="project" value="TreeGrafter"/>
</dbReference>
<accession>A0A417YWE8</accession>
<evidence type="ECO:0000256" key="1">
    <source>
        <dbReference type="ARBA" id="ARBA00023015"/>
    </source>
</evidence>
<evidence type="ECO:0000256" key="3">
    <source>
        <dbReference type="ARBA" id="ARBA00023163"/>
    </source>
</evidence>
<dbReference type="SUPFAM" id="SSF47413">
    <property type="entry name" value="lambda repressor-like DNA-binding domains"/>
    <property type="match status" value="1"/>
</dbReference>
<name>A0A417YWE8_9BACI</name>
<dbReference type="Pfam" id="PF01547">
    <property type="entry name" value="SBP_bac_1"/>
    <property type="match status" value="1"/>
</dbReference>
<keyword evidence="1" id="KW-0805">Transcription regulation</keyword>
<dbReference type="Gene3D" id="3.40.50.2300">
    <property type="match status" value="2"/>
</dbReference>
<dbReference type="Gene3D" id="1.10.260.40">
    <property type="entry name" value="lambda repressor-like DNA-binding domains"/>
    <property type="match status" value="1"/>
</dbReference>
<evidence type="ECO:0000256" key="2">
    <source>
        <dbReference type="ARBA" id="ARBA00023125"/>
    </source>
</evidence>
<protein>
    <submittedName>
        <fullName evidence="5">Extracellular solute-binding protein</fullName>
    </submittedName>
</protein>
<dbReference type="InterPro" id="IPR028082">
    <property type="entry name" value="Peripla_BP_I"/>
</dbReference>
<keyword evidence="6" id="KW-1185">Reference proteome</keyword>
<keyword evidence="2" id="KW-0238">DNA-binding</keyword>
<dbReference type="Proteomes" id="UP000284416">
    <property type="component" value="Unassembled WGS sequence"/>
</dbReference>
<dbReference type="PANTHER" id="PTHR30146">
    <property type="entry name" value="LACI-RELATED TRANSCRIPTIONAL REPRESSOR"/>
    <property type="match status" value="1"/>
</dbReference>
<dbReference type="PANTHER" id="PTHR30146:SF109">
    <property type="entry name" value="HTH-TYPE TRANSCRIPTIONAL REGULATOR GALS"/>
    <property type="match status" value="1"/>
</dbReference>
<dbReference type="AlphaFoldDB" id="A0A417YWE8"/>
<sequence>MELRVATIKEVAQLAGVSIGTVSNVLNGKTNNLDLIERVESAMKELDYRPDANARSLKMEKSSLIGLILPNSTNPEYSSLIFHVETMLNERGYSVLLLFTHNNRLLERKAIDKCLEQRVDGIILLTVIPRKKDLVDGQVETPIIVVSPREDAILKGDAIFLDYSKAFEQTMNYFNRHAKKNTAMILDGSFLYNEKIIEIYNKYHAGKGLLKITDYSKERGFKAAYELLFQNPQIDAIVAGTYLIAQGVEKAIKLLKRKGIHIAVLKDKNWIEDEENFPVQIRLSQKKVAHHAVMRALHAIENPRTHEPMAERIFAEIRETLPVTAELKKAPLPVRIRLAMYDSPTSFSLKMLSEVYVQKTGIHIEFDLLKYDELEDIVYQLHSDQSNRYDGIMMDITWIDELVKNKVLMPLTNSAINFNEFIDGLEQQCGYYDGEYHAVPIMSGTQLLFYQKDLFENEQLKRQFSRIYGKELSVPETWADFNIIAEFFTRSFNPKSPIPYGVSKVTGENIYTTICYLNRLWSYGSDVFDDDGNVIIHNSNALAALKNFVNIYKQNTDRPVHSWDEVVEVFKEGKTAMAILYDSYAMDLNDYTKSKVAGNLGVGQIPGGTPVLGGWSIGINQYSTKKEAMEDFLTWVCSDQLVIPLVLLGGSTLKKSYYESSELEDTYPWKDSVLESYRKSRKRILPNIKIANKGQNYLYSHVISRQITKALEQQIDEEEALLTIQNELSQLINLNTKKS</sequence>
<gene>
    <name evidence="5" type="ORF">D1B31_07965</name>
</gene>
<keyword evidence="3" id="KW-0804">Transcription</keyword>
<dbReference type="SUPFAM" id="SSF53850">
    <property type="entry name" value="Periplasmic binding protein-like II"/>
    <property type="match status" value="1"/>
</dbReference>
<dbReference type="Pfam" id="PF00532">
    <property type="entry name" value="Peripla_BP_1"/>
    <property type="match status" value="1"/>
</dbReference>